<dbReference type="Gene3D" id="1.25.10.10">
    <property type="entry name" value="Leucine-rich Repeat Variant"/>
    <property type="match status" value="1"/>
</dbReference>
<evidence type="ECO:0000313" key="5">
    <source>
        <dbReference type="Proteomes" id="UP000001542"/>
    </source>
</evidence>
<dbReference type="GO" id="GO:0003779">
    <property type="term" value="F:actin binding"/>
    <property type="evidence" value="ECO:0007669"/>
    <property type="project" value="InterPro"/>
</dbReference>
<dbReference type="VEuPathDB" id="TrichDB:TVAG_029100"/>
<dbReference type="eggNOG" id="KOG1922">
    <property type="taxonomic scope" value="Eukaryota"/>
</dbReference>
<reference evidence="4" key="1">
    <citation type="submission" date="2006-10" db="EMBL/GenBank/DDBJ databases">
        <authorList>
            <person name="Amadeo P."/>
            <person name="Zhao Q."/>
            <person name="Wortman J."/>
            <person name="Fraser-Liggett C."/>
            <person name="Carlton J."/>
        </authorList>
    </citation>
    <scope>NUCLEOTIDE SEQUENCE</scope>
    <source>
        <strain evidence="4">G3</strain>
    </source>
</reference>
<dbReference type="InterPro" id="IPR042201">
    <property type="entry name" value="FH2_Formin_sf"/>
</dbReference>
<dbReference type="SUPFAM" id="SSF48371">
    <property type="entry name" value="ARM repeat"/>
    <property type="match status" value="1"/>
</dbReference>
<dbReference type="InParanoid" id="A2F502"/>
<protein>
    <submittedName>
        <fullName evidence="4">Formin Homology 2 Domain containing protein</fullName>
    </submittedName>
</protein>
<dbReference type="OrthoDB" id="1668162at2759"/>
<dbReference type="InterPro" id="IPR015425">
    <property type="entry name" value="FH2_Formin"/>
</dbReference>
<dbReference type="SUPFAM" id="SSF101447">
    <property type="entry name" value="Formin homology 2 domain (FH2 domain)"/>
    <property type="match status" value="1"/>
</dbReference>
<dbReference type="VEuPathDB" id="TrichDB:TVAGG3_0594570"/>
<evidence type="ECO:0000256" key="1">
    <source>
        <dbReference type="SAM" id="Coils"/>
    </source>
</evidence>
<dbReference type="Pfam" id="PF06371">
    <property type="entry name" value="Drf_GBD"/>
    <property type="match status" value="1"/>
</dbReference>
<gene>
    <name evidence="4" type="ORF">TVAG_029100</name>
</gene>
<dbReference type="InterPro" id="IPR051425">
    <property type="entry name" value="Formin_Homology"/>
</dbReference>
<dbReference type="InterPro" id="IPR010473">
    <property type="entry name" value="GTPase-bd"/>
</dbReference>
<dbReference type="KEGG" id="tva:4757825"/>
<dbReference type="Gene3D" id="1.20.58.2220">
    <property type="entry name" value="Formin, FH2 domain"/>
    <property type="match status" value="1"/>
</dbReference>
<dbReference type="EMBL" id="DS113617">
    <property type="protein sequence ID" value="EAY00006.1"/>
    <property type="molecule type" value="Genomic_DNA"/>
</dbReference>
<evidence type="ECO:0000256" key="2">
    <source>
        <dbReference type="SAM" id="MobiDB-lite"/>
    </source>
</evidence>
<dbReference type="GO" id="GO:0030036">
    <property type="term" value="P:actin cytoskeleton organization"/>
    <property type="evidence" value="ECO:0007669"/>
    <property type="project" value="InterPro"/>
</dbReference>
<keyword evidence="1" id="KW-0175">Coiled coil</keyword>
<feature type="coiled-coil region" evidence="1">
    <location>
        <begin position="1062"/>
        <end position="1089"/>
    </location>
</feature>
<dbReference type="AlphaFoldDB" id="A2F502"/>
<feature type="compositionally biased region" description="Pro residues" evidence="2">
    <location>
        <begin position="528"/>
        <end position="681"/>
    </location>
</feature>
<dbReference type="PANTHER" id="PTHR45725:SF1">
    <property type="entry name" value="DISHEVELLED ASSOCIATED ACTIVATOR OF MORPHOGENESIS, ISOFORM D"/>
    <property type="match status" value="1"/>
</dbReference>
<evidence type="ECO:0000313" key="4">
    <source>
        <dbReference type="EMBL" id="EAY00006.1"/>
    </source>
</evidence>
<dbReference type="InterPro" id="IPR016024">
    <property type="entry name" value="ARM-type_fold"/>
</dbReference>
<feature type="compositionally biased region" description="Polar residues" evidence="2">
    <location>
        <begin position="509"/>
        <end position="518"/>
    </location>
</feature>
<dbReference type="PANTHER" id="PTHR45725">
    <property type="entry name" value="FORMIN HOMOLOGY 2 FAMILY MEMBER"/>
    <property type="match status" value="1"/>
</dbReference>
<organism evidence="4 5">
    <name type="scientific">Trichomonas vaginalis (strain ATCC PRA-98 / G3)</name>
    <dbReference type="NCBI Taxonomy" id="412133"/>
    <lineage>
        <taxon>Eukaryota</taxon>
        <taxon>Metamonada</taxon>
        <taxon>Parabasalia</taxon>
        <taxon>Trichomonadida</taxon>
        <taxon>Trichomonadidae</taxon>
        <taxon>Trichomonas</taxon>
    </lineage>
</organism>
<accession>A2F502</accession>
<dbReference type="OMA" id="HICEFTE"/>
<feature type="domain" description="FH2" evidence="3">
    <location>
        <begin position="691"/>
        <end position="1081"/>
    </location>
</feature>
<reference evidence="4" key="2">
    <citation type="journal article" date="2007" name="Science">
        <title>Draft genome sequence of the sexually transmitted pathogen Trichomonas vaginalis.</title>
        <authorList>
            <person name="Carlton J.M."/>
            <person name="Hirt R.P."/>
            <person name="Silva J.C."/>
            <person name="Delcher A.L."/>
            <person name="Schatz M."/>
            <person name="Zhao Q."/>
            <person name="Wortman J.R."/>
            <person name="Bidwell S.L."/>
            <person name="Alsmark U.C.M."/>
            <person name="Besteiro S."/>
            <person name="Sicheritz-Ponten T."/>
            <person name="Noel C.J."/>
            <person name="Dacks J.B."/>
            <person name="Foster P.G."/>
            <person name="Simillion C."/>
            <person name="Van de Peer Y."/>
            <person name="Miranda-Saavedra D."/>
            <person name="Barton G.J."/>
            <person name="Westrop G.D."/>
            <person name="Mueller S."/>
            <person name="Dessi D."/>
            <person name="Fiori P.L."/>
            <person name="Ren Q."/>
            <person name="Paulsen I."/>
            <person name="Zhang H."/>
            <person name="Bastida-Corcuera F.D."/>
            <person name="Simoes-Barbosa A."/>
            <person name="Brown M.T."/>
            <person name="Hayes R.D."/>
            <person name="Mukherjee M."/>
            <person name="Okumura C.Y."/>
            <person name="Schneider R."/>
            <person name="Smith A.J."/>
            <person name="Vanacova S."/>
            <person name="Villalvazo M."/>
            <person name="Haas B.J."/>
            <person name="Pertea M."/>
            <person name="Feldblyum T.V."/>
            <person name="Utterback T.R."/>
            <person name="Shu C.L."/>
            <person name="Osoegawa K."/>
            <person name="de Jong P.J."/>
            <person name="Hrdy I."/>
            <person name="Horvathova L."/>
            <person name="Zubacova Z."/>
            <person name="Dolezal P."/>
            <person name="Malik S.B."/>
            <person name="Logsdon J.M. Jr."/>
            <person name="Henze K."/>
            <person name="Gupta A."/>
            <person name="Wang C.C."/>
            <person name="Dunne R.L."/>
            <person name="Upcroft J.A."/>
            <person name="Upcroft P."/>
            <person name="White O."/>
            <person name="Salzberg S.L."/>
            <person name="Tang P."/>
            <person name="Chiu C.-H."/>
            <person name="Lee Y.-S."/>
            <person name="Embley T.M."/>
            <person name="Coombs G.H."/>
            <person name="Mottram J.C."/>
            <person name="Tachezy J."/>
            <person name="Fraser-Liggett C.M."/>
            <person name="Johnson P.J."/>
        </authorList>
    </citation>
    <scope>NUCLEOTIDE SEQUENCE [LARGE SCALE GENOMIC DNA]</scope>
    <source>
        <strain evidence="4">G3</strain>
    </source>
</reference>
<dbReference type="Proteomes" id="UP000001542">
    <property type="component" value="Unassembled WGS sequence"/>
</dbReference>
<evidence type="ECO:0000259" key="3">
    <source>
        <dbReference type="PROSITE" id="PS51444"/>
    </source>
</evidence>
<dbReference type="GO" id="GO:0031267">
    <property type="term" value="F:small GTPase binding"/>
    <property type="evidence" value="ECO:0007669"/>
    <property type="project" value="InterPro"/>
</dbReference>
<dbReference type="InterPro" id="IPR011989">
    <property type="entry name" value="ARM-like"/>
</dbReference>
<proteinExistence type="predicted"/>
<dbReference type="Pfam" id="PF02181">
    <property type="entry name" value="FH2"/>
    <property type="match status" value="1"/>
</dbReference>
<feature type="region of interest" description="Disordered" evidence="2">
    <location>
        <begin position="506"/>
        <end position="685"/>
    </location>
</feature>
<dbReference type="RefSeq" id="XP_001312935.1">
    <property type="nucleotide sequence ID" value="XM_001312934.1"/>
</dbReference>
<dbReference type="SMART" id="SM00498">
    <property type="entry name" value="FH2"/>
    <property type="match status" value="1"/>
</dbReference>
<keyword evidence="5" id="KW-1185">Reference proteome</keyword>
<sequence>MEKQGKQDTIEKKFMELLRDNDYNQETIAKMMKMPLPLKLEFIERDQAAEKEIRDPHYFFEMIRKSFSEESIISLKTVLKTCKISWVQLFILNQGLEFLIQHICEFTEEATLGNMNPKRRKLLYELIQCIKILADVRSSREEFVNHPEYLPPLLSVIMYQDIDIMTDILAIAVAFAPSPLFVEFVLGNIDVLHRGKFNGWEVLIEYLKVVEDLKNNTTLKPEYIAKKQMDAEKTFFAFFGSVVKKIPDSKAHVSLLLKLHKSQVLTHLAMFPDHKESIQNFINEAIIIEKIFPAKHLNPFDMRQVCNYVDENMNQDRRMSINLHLANLLQTAPEAADKVLGYFENFLHSYRQQVSIGKSETFDEVAYYSLHPTDIPEVTLPAILSDLFEKYGFLPNDTLLTLPLPTVSNDGEENESAESLKFRLGSIQDELNVVRSHLKRTSNELQNAKEDNAKLHNTVDDLKKKITPDGEDIAKVKAVLEQKEKELELKTKQLEEKNKLIEELKRKAATSQPQQATGESEKADSASVPPPPSGTAPPPPPPPPGLVPPPPPPPPGASLVPPPPPPPPGAPGLVPSPPPGAAGLVPPPPPPPPPGASLVPPPPPPPPGAAGLVPPPPPPPPGAGGIPPPPPPPGAGIPPPPPGVPGIPPPPGAPGLPPPPPGVPGIPPPPGAPGLPPPPPGMRRNAAQNLRRHNTAPPTKMKGFFWQKINDVQAKGTVWDTMDDLKLDFSKLEKAFAAKPPPEKKAKAPKKEAPKQVELLDSNRTRSVNIALSRFKISYADISTAIRQLRFDGVFTEDQFSSLYANRPKPEEITTVTQYTGDKTMLGSCEKFFLALSTISNIEEHLNFMSTSHSFKETINQVEVPLDTLTNTFKGLKNSKSLKDVLAVVLAFGNYMNGGTNRGGAMGFKIKILGGLAELKGSSGITMMHVIVYQVLDSPPEKNLIGFLEDLQSVSAASKMDIEAVKATFEGLKTQMRGFLRVKDEFEEKVVEGDLFYPKVCEFEEMAQPILERVENKLKEVEQLYKDCLLMYGETEKDYSMAAFLEVFSKFVSQFENIQKVVVKEREKEAKLEEACRREEEKRKAKTEESDFTQQRGLLDHEIQKMAELSTSSEPAVITSRGRAARIKQLLAEEHKFSM</sequence>
<dbReference type="SMR" id="A2F502"/>
<dbReference type="SMART" id="SM01140">
    <property type="entry name" value="Drf_GBD"/>
    <property type="match status" value="1"/>
</dbReference>
<name>A2F502_TRIV3</name>
<dbReference type="PROSITE" id="PS51444">
    <property type="entry name" value="FH2"/>
    <property type="match status" value="1"/>
</dbReference>